<dbReference type="Proteomes" id="UP000822688">
    <property type="component" value="Chromosome 3"/>
</dbReference>
<dbReference type="AlphaFoldDB" id="A0A8T0IM28"/>
<proteinExistence type="predicted"/>
<evidence type="ECO:0000256" key="1">
    <source>
        <dbReference type="SAM" id="SignalP"/>
    </source>
</evidence>
<keyword evidence="3" id="KW-1185">Reference proteome</keyword>
<organism evidence="2 3">
    <name type="scientific">Ceratodon purpureus</name>
    <name type="common">Fire moss</name>
    <name type="synonym">Dicranum purpureum</name>
    <dbReference type="NCBI Taxonomy" id="3225"/>
    <lineage>
        <taxon>Eukaryota</taxon>
        <taxon>Viridiplantae</taxon>
        <taxon>Streptophyta</taxon>
        <taxon>Embryophyta</taxon>
        <taxon>Bryophyta</taxon>
        <taxon>Bryophytina</taxon>
        <taxon>Bryopsida</taxon>
        <taxon>Dicranidae</taxon>
        <taxon>Pseudoditrichales</taxon>
        <taxon>Ditrichaceae</taxon>
        <taxon>Ceratodon</taxon>
    </lineage>
</organism>
<dbReference type="EMBL" id="CM026423">
    <property type="protein sequence ID" value="KAG0584312.1"/>
    <property type="molecule type" value="Genomic_DNA"/>
</dbReference>
<name>A0A8T0IM28_CERPU</name>
<comment type="caution">
    <text evidence="2">The sequence shown here is derived from an EMBL/GenBank/DDBJ whole genome shotgun (WGS) entry which is preliminary data.</text>
</comment>
<evidence type="ECO:0000313" key="3">
    <source>
        <dbReference type="Proteomes" id="UP000822688"/>
    </source>
</evidence>
<evidence type="ECO:0000313" key="2">
    <source>
        <dbReference type="EMBL" id="KAG0584312.1"/>
    </source>
</evidence>
<feature type="signal peptide" evidence="1">
    <location>
        <begin position="1"/>
        <end position="18"/>
    </location>
</feature>
<sequence length="57" mass="6631">MTTLSYQILAVLILPIELSRICVDTGPEFYPYRITFYDNLISLVSGNFRYHAVTWKS</sequence>
<feature type="chain" id="PRO_5035875171" evidence="1">
    <location>
        <begin position="19"/>
        <end position="57"/>
    </location>
</feature>
<accession>A0A8T0IM28</accession>
<protein>
    <submittedName>
        <fullName evidence="2">Uncharacterized protein</fullName>
    </submittedName>
</protein>
<reference evidence="2" key="1">
    <citation type="submission" date="2020-06" db="EMBL/GenBank/DDBJ databases">
        <title>WGS assembly of Ceratodon purpureus strain R40.</title>
        <authorList>
            <person name="Carey S.B."/>
            <person name="Jenkins J."/>
            <person name="Shu S."/>
            <person name="Lovell J.T."/>
            <person name="Sreedasyam A."/>
            <person name="Maumus F."/>
            <person name="Tiley G.P."/>
            <person name="Fernandez-Pozo N."/>
            <person name="Barry K."/>
            <person name="Chen C."/>
            <person name="Wang M."/>
            <person name="Lipzen A."/>
            <person name="Daum C."/>
            <person name="Saski C.A."/>
            <person name="Payton A.C."/>
            <person name="Mcbreen J.C."/>
            <person name="Conrad R.E."/>
            <person name="Kollar L.M."/>
            <person name="Olsson S."/>
            <person name="Huttunen S."/>
            <person name="Landis J.B."/>
            <person name="Wickett N.J."/>
            <person name="Johnson M.G."/>
            <person name="Rensing S.A."/>
            <person name="Grimwood J."/>
            <person name="Schmutz J."/>
            <person name="Mcdaniel S.F."/>
        </authorList>
    </citation>
    <scope>NUCLEOTIDE SEQUENCE</scope>
    <source>
        <strain evidence="2">R40</strain>
    </source>
</reference>
<gene>
    <name evidence="2" type="ORF">KC19_3G201800</name>
</gene>
<keyword evidence="1" id="KW-0732">Signal</keyword>